<organism evidence="1 2">
    <name type="scientific">Leptospira adleri</name>
    <dbReference type="NCBI Taxonomy" id="2023186"/>
    <lineage>
        <taxon>Bacteria</taxon>
        <taxon>Pseudomonadati</taxon>
        <taxon>Spirochaetota</taxon>
        <taxon>Spirochaetia</taxon>
        <taxon>Leptospirales</taxon>
        <taxon>Leptospiraceae</taxon>
        <taxon>Leptospira</taxon>
    </lineage>
</organism>
<accession>A0A2M9YI45</accession>
<dbReference type="AlphaFoldDB" id="A0A2M9YI45"/>
<dbReference type="Proteomes" id="UP000232188">
    <property type="component" value="Unassembled WGS sequence"/>
</dbReference>
<feature type="non-terminal residue" evidence="1">
    <location>
        <position position="91"/>
    </location>
</feature>
<name>A0A2M9YI45_9LEPT</name>
<evidence type="ECO:0000313" key="2">
    <source>
        <dbReference type="Proteomes" id="UP000232188"/>
    </source>
</evidence>
<evidence type="ECO:0000313" key="1">
    <source>
        <dbReference type="EMBL" id="PJZ51213.1"/>
    </source>
</evidence>
<gene>
    <name evidence="1" type="ORF">CH380_21285</name>
</gene>
<dbReference type="EMBL" id="NPDV01000037">
    <property type="protein sequence ID" value="PJZ51213.1"/>
    <property type="molecule type" value="Genomic_DNA"/>
</dbReference>
<reference evidence="1 2" key="1">
    <citation type="submission" date="2017-07" db="EMBL/GenBank/DDBJ databases">
        <title>Leptospira spp. isolated from tropical soils.</title>
        <authorList>
            <person name="Thibeaux R."/>
            <person name="Iraola G."/>
            <person name="Ferres I."/>
            <person name="Bierque E."/>
            <person name="Girault D."/>
            <person name="Soupe-Gilbert M.-E."/>
            <person name="Picardeau M."/>
            <person name="Goarant C."/>
        </authorList>
    </citation>
    <scope>NUCLEOTIDE SEQUENCE [LARGE SCALE GENOMIC DNA]</scope>
    <source>
        <strain evidence="1 2">FH2-B-C1</strain>
    </source>
</reference>
<protein>
    <submittedName>
        <fullName evidence="1">Uncharacterized protein</fullName>
    </submittedName>
</protein>
<sequence>MLKIERTTNNAPSRESDRSENPALHHVFGIFYFYYEELDGAMLIEAKSAFRAANSPQCYSKHENGNLLTGQHEVKGGWGGGVNLNISGAKA</sequence>
<proteinExistence type="predicted"/>
<comment type="caution">
    <text evidence="1">The sequence shown here is derived from an EMBL/GenBank/DDBJ whole genome shotgun (WGS) entry which is preliminary data.</text>
</comment>